<gene>
    <name evidence="1" type="ORF">JCGZ_24191</name>
</gene>
<proteinExistence type="predicted"/>
<dbReference type="AlphaFoldDB" id="A0A067JQR8"/>
<evidence type="ECO:0000313" key="2">
    <source>
        <dbReference type="Proteomes" id="UP000027138"/>
    </source>
</evidence>
<name>A0A067JQR8_JATCU</name>
<dbReference type="EMBL" id="KK914994">
    <property type="protein sequence ID" value="KDP25173.1"/>
    <property type="molecule type" value="Genomic_DNA"/>
</dbReference>
<dbReference type="Proteomes" id="UP000027138">
    <property type="component" value="Unassembled WGS sequence"/>
</dbReference>
<accession>A0A067JQR8</accession>
<sequence length="110" mass="12354">MGSPSNEEMPTLAKLSKDEIVEANECEVGKARDTVENIKVSDVPSDINEGELLAIASRYDFASEYELVRPGSDMRANTPLDDDEFMMLYEESLHSGIQFPLFEPLKSFFN</sequence>
<keyword evidence="2" id="KW-1185">Reference proteome</keyword>
<organism evidence="1 2">
    <name type="scientific">Jatropha curcas</name>
    <name type="common">Barbados nut</name>
    <dbReference type="NCBI Taxonomy" id="180498"/>
    <lineage>
        <taxon>Eukaryota</taxon>
        <taxon>Viridiplantae</taxon>
        <taxon>Streptophyta</taxon>
        <taxon>Embryophyta</taxon>
        <taxon>Tracheophyta</taxon>
        <taxon>Spermatophyta</taxon>
        <taxon>Magnoliopsida</taxon>
        <taxon>eudicotyledons</taxon>
        <taxon>Gunneridae</taxon>
        <taxon>Pentapetalae</taxon>
        <taxon>rosids</taxon>
        <taxon>fabids</taxon>
        <taxon>Malpighiales</taxon>
        <taxon>Euphorbiaceae</taxon>
        <taxon>Crotonoideae</taxon>
        <taxon>Jatropheae</taxon>
        <taxon>Jatropha</taxon>
    </lineage>
</organism>
<protein>
    <submittedName>
        <fullName evidence="1">Uncharacterized protein</fullName>
    </submittedName>
</protein>
<evidence type="ECO:0000313" key="1">
    <source>
        <dbReference type="EMBL" id="KDP25173.1"/>
    </source>
</evidence>
<reference evidence="1 2" key="1">
    <citation type="journal article" date="2014" name="PLoS ONE">
        <title>Global Analysis of Gene Expression Profiles in Physic Nut (Jatropha curcas L.) Seedlings Exposed to Salt Stress.</title>
        <authorList>
            <person name="Zhang L."/>
            <person name="Zhang C."/>
            <person name="Wu P."/>
            <person name="Chen Y."/>
            <person name="Li M."/>
            <person name="Jiang H."/>
            <person name="Wu G."/>
        </authorList>
    </citation>
    <scope>NUCLEOTIDE SEQUENCE [LARGE SCALE GENOMIC DNA]</scope>
    <source>
        <strain evidence="2">cv. GZQX0401</strain>
        <tissue evidence="1">Young leaves</tissue>
    </source>
</reference>